<dbReference type="EMBL" id="JAODUP010000480">
    <property type="protein sequence ID" value="KAK2148835.1"/>
    <property type="molecule type" value="Genomic_DNA"/>
</dbReference>
<keyword evidence="1" id="KW-0472">Membrane</keyword>
<accession>A0AAD9JAR5</accession>
<reference evidence="2" key="1">
    <citation type="journal article" date="2023" name="Mol. Biol. Evol.">
        <title>Third-Generation Sequencing Reveals the Adaptive Role of the Epigenome in Three Deep-Sea Polychaetes.</title>
        <authorList>
            <person name="Perez M."/>
            <person name="Aroh O."/>
            <person name="Sun Y."/>
            <person name="Lan Y."/>
            <person name="Juniper S.K."/>
            <person name="Young C.R."/>
            <person name="Angers B."/>
            <person name="Qian P.Y."/>
        </authorList>
    </citation>
    <scope>NUCLEOTIDE SEQUENCE</scope>
    <source>
        <strain evidence="2">P08H-3</strain>
    </source>
</reference>
<organism evidence="2 3">
    <name type="scientific">Paralvinella palmiformis</name>
    <dbReference type="NCBI Taxonomy" id="53620"/>
    <lineage>
        <taxon>Eukaryota</taxon>
        <taxon>Metazoa</taxon>
        <taxon>Spiralia</taxon>
        <taxon>Lophotrochozoa</taxon>
        <taxon>Annelida</taxon>
        <taxon>Polychaeta</taxon>
        <taxon>Sedentaria</taxon>
        <taxon>Canalipalpata</taxon>
        <taxon>Terebellida</taxon>
        <taxon>Terebelliformia</taxon>
        <taxon>Alvinellidae</taxon>
        <taxon>Paralvinella</taxon>
    </lineage>
</organism>
<dbReference type="Proteomes" id="UP001208570">
    <property type="component" value="Unassembled WGS sequence"/>
</dbReference>
<keyword evidence="3" id="KW-1185">Reference proteome</keyword>
<evidence type="ECO:0000313" key="2">
    <source>
        <dbReference type="EMBL" id="KAK2148835.1"/>
    </source>
</evidence>
<gene>
    <name evidence="2" type="ORF">LSH36_480g02060</name>
</gene>
<dbReference type="AlphaFoldDB" id="A0AAD9JAR5"/>
<protein>
    <recommendedName>
        <fullName evidence="4">Nucleotide-diphospho-sugar transferase domain-containing protein</fullName>
    </recommendedName>
</protein>
<feature type="transmembrane region" description="Helical" evidence="1">
    <location>
        <begin position="12"/>
        <end position="35"/>
    </location>
</feature>
<keyword evidence="1" id="KW-0812">Transmembrane</keyword>
<proteinExistence type="predicted"/>
<name>A0AAD9JAR5_9ANNE</name>
<keyword evidence="1" id="KW-1133">Transmembrane helix</keyword>
<sequence>MIRIQRRPAPILTIHCLRLYLVWISFAALIALLIWSRVLDRPMSRYVVYYSSGTNETGVQSAPLLTLTTTCGSSADRLIVCKNAIMNWARLSTNVNLILFDTDPELRLLGETFGWLTVRPPSTLYGLPVLKELFIRAQQLYSTPYYGYANGDLLFTDDLLVTLRAISGYHFHGNKGLLIVGRRTNFNLTDLSSAHRYSFEEVRWRALNGSLFQYNAQDYFIVTKDSFFWPDLPNFVVGRVAYDNWLVTRAILDRVLVVDATDTILALHQTGRGGNFEGHKSRLLKGKQKESASVNEKLAGRWYSYDLGRTFCSDLLTTWSPDGRHVVLKTRRKWGIRCMIGFRKWNILPVDVRWTARSSTIDADHLERRVVYEKKNDRKLDRPKQGIQLMSLTIIYI</sequence>
<evidence type="ECO:0000313" key="3">
    <source>
        <dbReference type="Proteomes" id="UP001208570"/>
    </source>
</evidence>
<evidence type="ECO:0008006" key="4">
    <source>
        <dbReference type="Google" id="ProtNLM"/>
    </source>
</evidence>
<comment type="caution">
    <text evidence="2">The sequence shown here is derived from an EMBL/GenBank/DDBJ whole genome shotgun (WGS) entry which is preliminary data.</text>
</comment>
<evidence type="ECO:0000256" key="1">
    <source>
        <dbReference type="SAM" id="Phobius"/>
    </source>
</evidence>